<accession>A0A0G4F6Y3</accession>
<keyword evidence="3" id="KW-0812">Transmembrane</keyword>
<dbReference type="VEuPathDB" id="CryptoDB:Cvel_15438"/>
<dbReference type="PROSITE" id="PS50231">
    <property type="entry name" value="RICIN_B_LECTIN"/>
    <property type="match status" value="1"/>
</dbReference>
<dbReference type="InterPro" id="IPR029044">
    <property type="entry name" value="Nucleotide-diphossugar_trans"/>
</dbReference>
<dbReference type="GO" id="GO:0005794">
    <property type="term" value="C:Golgi apparatus"/>
    <property type="evidence" value="ECO:0007669"/>
    <property type="project" value="TreeGrafter"/>
</dbReference>
<evidence type="ECO:0000259" key="4">
    <source>
        <dbReference type="Pfam" id="PF00535"/>
    </source>
</evidence>
<dbReference type="InterPro" id="IPR001173">
    <property type="entry name" value="Glyco_trans_2-like"/>
</dbReference>
<protein>
    <recommendedName>
        <fullName evidence="4">Glycosyltransferase 2-like domain-containing protein</fullName>
    </recommendedName>
</protein>
<evidence type="ECO:0000256" key="2">
    <source>
        <dbReference type="SAM" id="MobiDB-lite"/>
    </source>
</evidence>
<name>A0A0G4F6Y3_9ALVE</name>
<dbReference type="Gene3D" id="2.80.10.50">
    <property type="match status" value="1"/>
</dbReference>
<organism evidence="5">
    <name type="scientific">Chromera velia CCMP2878</name>
    <dbReference type="NCBI Taxonomy" id="1169474"/>
    <lineage>
        <taxon>Eukaryota</taxon>
        <taxon>Sar</taxon>
        <taxon>Alveolata</taxon>
        <taxon>Colpodellida</taxon>
        <taxon>Chromeraceae</taxon>
        <taxon>Chromera</taxon>
    </lineage>
</organism>
<reference evidence="5" key="1">
    <citation type="submission" date="2014-11" db="EMBL/GenBank/DDBJ databases">
        <authorList>
            <person name="Otto D Thomas"/>
            <person name="Naeem Raeece"/>
        </authorList>
    </citation>
    <scope>NUCLEOTIDE SEQUENCE</scope>
</reference>
<keyword evidence="3" id="KW-0472">Membrane</keyword>
<keyword evidence="3" id="KW-1133">Transmembrane helix</keyword>
<evidence type="ECO:0000313" key="5">
    <source>
        <dbReference type="EMBL" id="CEM07997.1"/>
    </source>
</evidence>
<evidence type="ECO:0000256" key="1">
    <source>
        <dbReference type="ARBA" id="ARBA00023157"/>
    </source>
</evidence>
<proteinExistence type="predicted"/>
<feature type="domain" description="Glycosyltransferase 2-like" evidence="4">
    <location>
        <begin position="122"/>
        <end position="256"/>
    </location>
</feature>
<dbReference type="SUPFAM" id="SSF53448">
    <property type="entry name" value="Nucleotide-diphospho-sugar transferases"/>
    <property type="match status" value="1"/>
</dbReference>
<dbReference type="PANTHER" id="PTHR11675:SF63">
    <property type="entry name" value="POLYPEPTIDE N-ACETYLGALACTOSAMINYLTRANSFERASE"/>
    <property type="match status" value="1"/>
</dbReference>
<feature type="region of interest" description="Disordered" evidence="2">
    <location>
        <begin position="555"/>
        <end position="598"/>
    </location>
</feature>
<dbReference type="EMBL" id="CDMZ01000157">
    <property type="protein sequence ID" value="CEM07997.1"/>
    <property type="molecule type" value="Genomic_DNA"/>
</dbReference>
<dbReference type="PROSITE" id="PS51318">
    <property type="entry name" value="TAT"/>
    <property type="match status" value="1"/>
</dbReference>
<keyword evidence="1" id="KW-1015">Disulfide bond</keyword>
<dbReference type="PANTHER" id="PTHR11675">
    <property type="entry name" value="N-ACETYLGALACTOSAMINYLTRANSFERASE"/>
    <property type="match status" value="1"/>
</dbReference>
<dbReference type="SUPFAM" id="SSF50370">
    <property type="entry name" value="Ricin B-like lectins"/>
    <property type="match status" value="1"/>
</dbReference>
<dbReference type="PhylomeDB" id="A0A0G4F6Y3"/>
<dbReference type="GO" id="GO:0004653">
    <property type="term" value="F:polypeptide N-acetylgalactosaminyltransferase activity"/>
    <property type="evidence" value="ECO:0007669"/>
    <property type="project" value="TreeGrafter"/>
</dbReference>
<dbReference type="GO" id="GO:0008593">
    <property type="term" value="P:regulation of Notch signaling pathway"/>
    <property type="evidence" value="ECO:0007669"/>
    <property type="project" value="TreeGrafter"/>
</dbReference>
<dbReference type="Gene3D" id="3.90.550.10">
    <property type="entry name" value="Spore Coat Polysaccharide Biosynthesis Protein SpsA, Chain A"/>
    <property type="match status" value="1"/>
</dbReference>
<sequence>MSLDSRRRFLLLLAIAFLLLFVARTRGGTLVLLLAAALFELAASSCRAVKALLVTKPQTMGTLGCLILLSLVVLVDVILLKGEESAGGGGASLPLGPFASRGTKGTLPPPLSTPREGTRQVSIVIPARNEDLYIARTVEFILLETPLHLLKEILIVDDGSETAVEKVLLRDVRAPEGWQEYVRVVRSKTKQGLIRARILGADLAEGELVLFMDGHCRVTRGYLEPLLEQVKENYRRVAVPVVPAMNGTNWELLDTEGAKMMFDWNFQFNWYDDGGDEVPIASGGILLIDKRWWVESGKYDPWQLEWGGENIEMSIRVWLCGGEIVVVRSSKIGHIFNRPNQDKKVTIKDAPERNNARAARVWLDDYYKYFSQATPQTVHMELGPGLVERIALRQQMKCRGFEWFVSRFRSAFERRGLLAGSFHHLRHVRSRWCLSSKSVSDQQIAEGTHPPVFLAPCSRTDETQRWTVVNGGRMLLNMKIGKCLDRLWAPFGSHSRETPALFQCDWEGVAEGKNGNQLWQFDNRERPGEMGDLKGEGESSVEEGEALSRRIFTFPVEDGDGSIGEQRPPLAPKPPARMRRRQPEGIADSDSAASVRKGGADADVIQHEKATLPSSMCLTNDLVFDSADDSRPEGLGAQDRRYADRWKHSKDTVYMAPCGAPVPLHRWTDPQEFEFIW</sequence>
<dbReference type="GO" id="GO:0005112">
    <property type="term" value="F:Notch binding"/>
    <property type="evidence" value="ECO:0007669"/>
    <property type="project" value="TreeGrafter"/>
</dbReference>
<gene>
    <name evidence="5" type="ORF">Cvel_15438</name>
</gene>
<dbReference type="GO" id="GO:0006493">
    <property type="term" value="P:protein O-linked glycosylation"/>
    <property type="evidence" value="ECO:0007669"/>
    <property type="project" value="TreeGrafter"/>
</dbReference>
<dbReference type="AlphaFoldDB" id="A0A0G4F6Y3"/>
<dbReference type="InterPro" id="IPR035992">
    <property type="entry name" value="Ricin_B-like_lectins"/>
</dbReference>
<dbReference type="InterPro" id="IPR006311">
    <property type="entry name" value="TAT_signal"/>
</dbReference>
<feature type="transmembrane region" description="Helical" evidence="3">
    <location>
        <begin position="60"/>
        <end position="80"/>
    </location>
</feature>
<evidence type="ECO:0000256" key="3">
    <source>
        <dbReference type="SAM" id="Phobius"/>
    </source>
</evidence>
<dbReference type="Pfam" id="PF00535">
    <property type="entry name" value="Glycos_transf_2"/>
    <property type="match status" value="1"/>
</dbReference>